<evidence type="ECO:0000256" key="1">
    <source>
        <dbReference type="ARBA" id="ARBA00022722"/>
    </source>
</evidence>
<name>A0A2G5EZ50_AQUCA</name>
<dbReference type="GO" id="GO:0005737">
    <property type="term" value="C:cytoplasm"/>
    <property type="evidence" value="ECO:0007669"/>
    <property type="project" value="TreeGrafter"/>
</dbReference>
<feature type="domain" description="3'-5' exonuclease" evidence="3">
    <location>
        <begin position="87"/>
        <end position="147"/>
    </location>
</feature>
<dbReference type="InterPro" id="IPR051132">
    <property type="entry name" value="3-5_Exonuclease_domain"/>
</dbReference>
<gene>
    <name evidence="4" type="ORF">AQUCO_00300491v1</name>
</gene>
<evidence type="ECO:0000259" key="3">
    <source>
        <dbReference type="Pfam" id="PF01612"/>
    </source>
</evidence>
<dbReference type="AlphaFoldDB" id="A0A2G5EZ50"/>
<reference evidence="4 5" key="1">
    <citation type="submission" date="2017-09" db="EMBL/GenBank/DDBJ databases">
        <title>WGS assembly of Aquilegia coerulea Goldsmith.</title>
        <authorList>
            <person name="Hodges S."/>
            <person name="Kramer E."/>
            <person name="Nordborg M."/>
            <person name="Tomkins J."/>
            <person name="Borevitz J."/>
            <person name="Derieg N."/>
            <person name="Yan J."/>
            <person name="Mihaltcheva S."/>
            <person name="Hayes R.D."/>
            <person name="Rokhsar D."/>
        </authorList>
    </citation>
    <scope>NUCLEOTIDE SEQUENCE [LARGE SCALE GENOMIC DNA]</scope>
    <source>
        <strain evidence="5">cv. Goldsmith</strain>
    </source>
</reference>
<evidence type="ECO:0000313" key="4">
    <source>
        <dbReference type="EMBL" id="PIA61002.1"/>
    </source>
</evidence>
<dbReference type="InterPro" id="IPR002562">
    <property type="entry name" value="3'-5'_exonuclease_dom"/>
</dbReference>
<keyword evidence="1" id="KW-0540">Nuclease</keyword>
<dbReference type="InterPro" id="IPR036397">
    <property type="entry name" value="RNaseH_sf"/>
</dbReference>
<protein>
    <recommendedName>
        <fullName evidence="3">3'-5' exonuclease domain-containing protein</fullName>
    </recommendedName>
</protein>
<dbReference type="GO" id="GO:0006139">
    <property type="term" value="P:nucleobase-containing compound metabolic process"/>
    <property type="evidence" value="ECO:0007669"/>
    <property type="project" value="InterPro"/>
</dbReference>
<dbReference type="STRING" id="218851.A0A2G5EZ50"/>
<organism evidence="4 5">
    <name type="scientific">Aquilegia coerulea</name>
    <name type="common">Rocky mountain columbine</name>
    <dbReference type="NCBI Taxonomy" id="218851"/>
    <lineage>
        <taxon>Eukaryota</taxon>
        <taxon>Viridiplantae</taxon>
        <taxon>Streptophyta</taxon>
        <taxon>Embryophyta</taxon>
        <taxon>Tracheophyta</taxon>
        <taxon>Spermatophyta</taxon>
        <taxon>Magnoliopsida</taxon>
        <taxon>Ranunculales</taxon>
        <taxon>Ranunculaceae</taxon>
        <taxon>Thalictroideae</taxon>
        <taxon>Aquilegia</taxon>
    </lineage>
</organism>
<dbReference type="Pfam" id="PF01612">
    <property type="entry name" value="DNA_pol_A_exo1"/>
    <property type="match status" value="1"/>
</dbReference>
<dbReference type="GO" id="GO:0003676">
    <property type="term" value="F:nucleic acid binding"/>
    <property type="evidence" value="ECO:0007669"/>
    <property type="project" value="InterPro"/>
</dbReference>
<dbReference type="OrthoDB" id="1717001at2759"/>
<keyword evidence="2" id="KW-0378">Hydrolase</keyword>
<dbReference type="Proteomes" id="UP000230069">
    <property type="component" value="Unassembled WGS sequence"/>
</dbReference>
<sequence>MIDITIFDNQIHTFVTSDAHMFDHFFVDFVSNPRFEVDRSKGHLMVGLDLISAPEIPEILAMFLSCSEVKFVGVGIQRDVEKLMQQMNRSELRYAVLKDLAREVLGLVVEKPKRITVSRWDAPQLTFDQIQYASIDAYLSFEIGKMLMISGN</sequence>
<dbReference type="PANTHER" id="PTHR13620:SF105">
    <property type="entry name" value="OS01G0737700 PROTEIN"/>
    <property type="match status" value="1"/>
</dbReference>
<keyword evidence="5" id="KW-1185">Reference proteome</keyword>
<dbReference type="GO" id="GO:0008408">
    <property type="term" value="F:3'-5' exonuclease activity"/>
    <property type="evidence" value="ECO:0007669"/>
    <property type="project" value="InterPro"/>
</dbReference>
<evidence type="ECO:0000256" key="2">
    <source>
        <dbReference type="ARBA" id="ARBA00022801"/>
    </source>
</evidence>
<dbReference type="PANTHER" id="PTHR13620">
    <property type="entry name" value="3-5 EXONUCLEASE"/>
    <property type="match status" value="1"/>
</dbReference>
<accession>A0A2G5EZ50</accession>
<evidence type="ECO:0000313" key="5">
    <source>
        <dbReference type="Proteomes" id="UP000230069"/>
    </source>
</evidence>
<dbReference type="EMBL" id="KZ305020">
    <property type="protein sequence ID" value="PIA61002.1"/>
    <property type="molecule type" value="Genomic_DNA"/>
</dbReference>
<dbReference type="Gene3D" id="3.30.420.10">
    <property type="entry name" value="Ribonuclease H-like superfamily/Ribonuclease H"/>
    <property type="match status" value="1"/>
</dbReference>
<dbReference type="InterPro" id="IPR012337">
    <property type="entry name" value="RNaseH-like_sf"/>
</dbReference>
<proteinExistence type="predicted"/>
<dbReference type="InParanoid" id="A0A2G5EZ50"/>
<dbReference type="GO" id="GO:0005634">
    <property type="term" value="C:nucleus"/>
    <property type="evidence" value="ECO:0007669"/>
    <property type="project" value="TreeGrafter"/>
</dbReference>
<dbReference type="SUPFAM" id="SSF53098">
    <property type="entry name" value="Ribonuclease H-like"/>
    <property type="match status" value="1"/>
</dbReference>